<evidence type="ECO:0000256" key="2">
    <source>
        <dbReference type="ARBA" id="ARBA00004496"/>
    </source>
</evidence>
<accession>A0A8J6LML2</accession>
<evidence type="ECO:0000256" key="4">
    <source>
        <dbReference type="ARBA" id="ARBA00022490"/>
    </source>
</evidence>
<dbReference type="AlphaFoldDB" id="A0A8J6LML2"/>
<dbReference type="GO" id="GO:0005737">
    <property type="term" value="C:cytoplasm"/>
    <property type="evidence" value="ECO:0007669"/>
    <property type="project" value="UniProtKB-SubCell"/>
</dbReference>
<evidence type="ECO:0000313" key="8">
    <source>
        <dbReference type="Proteomes" id="UP000657177"/>
    </source>
</evidence>
<dbReference type="Pfam" id="PF00381">
    <property type="entry name" value="PTS-HPr"/>
    <property type="match status" value="1"/>
</dbReference>
<sequence length="87" mass="9373">MRVITATIKTKTGLHARPAAVLVNTVSKFESEVTIAKNGKEGNLKSLLDLLSLGAEQGDRITITVDGKDEDEVIAALNRCAEEHGLW</sequence>
<dbReference type="PROSITE" id="PS00589">
    <property type="entry name" value="PTS_HPR_SER"/>
    <property type="match status" value="1"/>
</dbReference>
<dbReference type="InterPro" id="IPR002114">
    <property type="entry name" value="PTS_HPr_Ser_P_site"/>
</dbReference>
<feature type="domain" description="HPr" evidence="6">
    <location>
        <begin position="1"/>
        <end position="87"/>
    </location>
</feature>
<dbReference type="EMBL" id="JAAKDE010000025">
    <property type="protein sequence ID" value="MBA2133879.1"/>
    <property type="molecule type" value="Genomic_DNA"/>
</dbReference>
<dbReference type="PANTHER" id="PTHR33705:SF2">
    <property type="entry name" value="PHOSPHOCARRIER PROTEIN NPR"/>
    <property type="match status" value="1"/>
</dbReference>
<evidence type="ECO:0000256" key="1">
    <source>
        <dbReference type="ARBA" id="ARBA00003681"/>
    </source>
</evidence>
<dbReference type="NCBIfam" id="TIGR01003">
    <property type="entry name" value="PTS_HPr_family"/>
    <property type="match status" value="1"/>
</dbReference>
<proteinExistence type="predicted"/>
<name>A0A8J6LML2_9FIRM</name>
<evidence type="ECO:0000256" key="3">
    <source>
        <dbReference type="ARBA" id="ARBA00020422"/>
    </source>
</evidence>
<dbReference type="PANTHER" id="PTHR33705">
    <property type="entry name" value="PHOSPHOCARRIER PROTEIN HPR"/>
    <property type="match status" value="1"/>
</dbReference>
<dbReference type="CDD" id="cd00367">
    <property type="entry name" value="PTS-HPr_like"/>
    <property type="match status" value="1"/>
</dbReference>
<dbReference type="RefSeq" id="WP_181340347.1">
    <property type="nucleotide sequence ID" value="NZ_JAAKDE010000025.1"/>
</dbReference>
<dbReference type="PROSITE" id="PS00369">
    <property type="entry name" value="PTS_HPR_HIS"/>
    <property type="match status" value="1"/>
</dbReference>
<dbReference type="InterPro" id="IPR050399">
    <property type="entry name" value="HPr"/>
</dbReference>
<evidence type="ECO:0000313" key="7">
    <source>
        <dbReference type="EMBL" id="MBA2133879.1"/>
    </source>
</evidence>
<keyword evidence="8" id="KW-1185">Reference proteome</keyword>
<dbReference type="InterPro" id="IPR000032">
    <property type="entry name" value="HPr-like"/>
</dbReference>
<reference evidence="7" key="1">
    <citation type="submission" date="2020-06" db="EMBL/GenBank/DDBJ databases">
        <title>Novel chitinolytic bacterium.</title>
        <authorList>
            <person name="Ungkulpasvich U."/>
            <person name="Kosugi A."/>
            <person name="Uke A."/>
        </authorList>
    </citation>
    <scope>NUCLEOTIDE SEQUENCE</scope>
    <source>
        <strain evidence="7">UUS1-1</strain>
    </source>
</reference>
<comment type="subcellular location">
    <subcellularLocation>
        <location evidence="2">Cytoplasm</location>
    </subcellularLocation>
</comment>
<dbReference type="PRINTS" id="PR00107">
    <property type="entry name" value="PHOSPHOCPHPR"/>
</dbReference>
<dbReference type="PROSITE" id="PS51350">
    <property type="entry name" value="PTS_HPR_DOM"/>
    <property type="match status" value="1"/>
</dbReference>
<dbReference type="Proteomes" id="UP000657177">
    <property type="component" value="Unassembled WGS sequence"/>
</dbReference>
<evidence type="ECO:0000259" key="6">
    <source>
        <dbReference type="PROSITE" id="PS51350"/>
    </source>
</evidence>
<dbReference type="GO" id="GO:0009401">
    <property type="term" value="P:phosphoenolpyruvate-dependent sugar phosphotransferase system"/>
    <property type="evidence" value="ECO:0007669"/>
    <property type="project" value="UniProtKB-KW"/>
</dbReference>
<comment type="function">
    <text evidence="1">General (non sugar-specific) component of the phosphoenolpyruvate-dependent sugar phosphotransferase system (sugar PTS). This major carbohydrate active-transport system catalyzes the phosphorylation of incoming sugar substrates concomitantly with their translocation across the cell membrane. The phosphoryl group from phosphoenolpyruvate (PEP) is transferred to the phosphoryl carrier protein HPr by enzyme I. Phospho-HPr then transfers it to the PTS EIIA domain.</text>
</comment>
<keyword evidence="4" id="KW-0963">Cytoplasm</keyword>
<gene>
    <name evidence="7" type="ORF">G5B42_10080</name>
</gene>
<organism evidence="7 8">
    <name type="scientific">Capillibacterium thermochitinicola</name>
    <dbReference type="NCBI Taxonomy" id="2699427"/>
    <lineage>
        <taxon>Bacteria</taxon>
        <taxon>Bacillati</taxon>
        <taxon>Bacillota</taxon>
        <taxon>Capillibacterium</taxon>
    </lineage>
</organism>
<protein>
    <recommendedName>
        <fullName evidence="3">Phosphocarrier protein HPr</fullName>
    </recommendedName>
</protein>
<keyword evidence="5" id="KW-0598">Phosphotransferase system</keyword>
<dbReference type="InterPro" id="IPR001020">
    <property type="entry name" value="PTS_HPr_His_P_site"/>
</dbReference>
<dbReference type="Gene3D" id="3.30.1340.10">
    <property type="entry name" value="HPr-like"/>
    <property type="match status" value="1"/>
</dbReference>
<dbReference type="InterPro" id="IPR035895">
    <property type="entry name" value="HPr-like_sf"/>
</dbReference>
<comment type="caution">
    <text evidence="7">The sequence shown here is derived from an EMBL/GenBank/DDBJ whole genome shotgun (WGS) entry which is preliminary data.</text>
</comment>
<evidence type="ECO:0000256" key="5">
    <source>
        <dbReference type="ARBA" id="ARBA00022683"/>
    </source>
</evidence>
<dbReference type="SUPFAM" id="SSF55594">
    <property type="entry name" value="HPr-like"/>
    <property type="match status" value="1"/>
</dbReference>